<proteinExistence type="inferred from homology"/>
<comment type="caution">
    <text evidence="4">The sequence shown here is derived from an EMBL/GenBank/DDBJ whole genome shotgun (WGS) entry which is preliminary data.</text>
</comment>
<feature type="transmembrane region" description="Helical" evidence="2">
    <location>
        <begin position="33"/>
        <end position="54"/>
    </location>
</feature>
<evidence type="ECO:0000313" key="4">
    <source>
        <dbReference type="EMBL" id="KLU65538.1"/>
    </source>
</evidence>
<evidence type="ECO:0000256" key="1">
    <source>
        <dbReference type="ARBA" id="ARBA00007362"/>
    </source>
</evidence>
<feature type="transmembrane region" description="Helical" evidence="2">
    <location>
        <begin position="123"/>
        <end position="139"/>
    </location>
</feature>
<dbReference type="Proteomes" id="UP000036356">
    <property type="component" value="Unassembled WGS sequence"/>
</dbReference>
<name>A0A0J1FRD6_9FIRM</name>
<evidence type="ECO:0000259" key="3">
    <source>
        <dbReference type="Pfam" id="PF00892"/>
    </source>
</evidence>
<evidence type="ECO:0000313" key="5">
    <source>
        <dbReference type="Proteomes" id="UP000036356"/>
    </source>
</evidence>
<dbReference type="AlphaFoldDB" id="A0A0J1FRD6"/>
<organism evidence="4 5">
    <name type="scientific">Desulfosporosinus acididurans</name>
    <dbReference type="NCBI Taxonomy" id="476652"/>
    <lineage>
        <taxon>Bacteria</taxon>
        <taxon>Bacillati</taxon>
        <taxon>Bacillota</taxon>
        <taxon>Clostridia</taxon>
        <taxon>Eubacteriales</taxon>
        <taxon>Desulfitobacteriaceae</taxon>
        <taxon>Desulfosporosinus</taxon>
    </lineage>
</organism>
<feature type="transmembrane region" description="Helical" evidence="2">
    <location>
        <begin position="66"/>
        <end position="87"/>
    </location>
</feature>
<dbReference type="PATRIC" id="fig|476652.3.peg.2798"/>
<dbReference type="STRING" id="476652.DEAC_c26750"/>
<dbReference type="GO" id="GO:0016020">
    <property type="term" value="C:membrane"/>
    <property type="evidence" value="ECO:0007669"/>
    <property type="project" value="InterPro"/>
</dbReference>
<reference evidence="4 5" key="1">
    <citation type="submission" date="2015-06" db="EMBL/GenBank/DDBJ databases">
        <title>Draft genome of the moderately acidophilic sulfate reducer Candidatus Desulfosporosinus acididurans strain M1.</title>
        <authorList>
            <person name="Poehlein A."/>
            <person name="Petzsch P."/>
            <person name="Johnson B.D."/>
            <person name="Schloemann M."/>
            <person name="Daniel R."/>
            <person name="Muehling M."/>
        </authorList>
    </citation>
    <scope>NUCLEOTIDE SEQUENCE [LARGE SCALE GENOMIC DNA]</scope>
    <source>
        <strain evidence="4 5">M1</strain>
    </source>
</reference>
<dbReference type="InterPro" id="IPR000620">
    <property type="entry name" value="EamA_dom"/>
</dbReference>
<dbReference type="EMBL" id="LDZY01000008">
    <property type="protein sequence ID" value="KLU65538.1"/>
    <property type="molecule type" value="Genomic_DNA"/>
</dbReference>
<evidence type="ECO:0000256" key="2">
    <source>
        <dbReference type="SAM" id="Phobius"/>
    </source>
</evidence>
<feature type="domain" description="EamA" evidence="3">
    <location>
        <begin position="6"/>
        <end position="140"/>
    </location>
</feature>
<dbReference type="Pfam" id="PF00892">
    <property type="entry name" value="EamA"/>
    <property type="match status" value="1"/>
</dbReference>
<accession>A0A0J1FRD6</accession>
<keyword evidence="2" id="KW-1133">Transmembrane helix</keyword>
<gene>
    <name evidence="4" type="ORF">DEAC_c26750</name>
</gene>
<protein>
    <submittedName>
        <fullName evidence="4">EamA-like transporter family protein</fullName>
    </submittedName>
</protein>
<comment type="similarity">
    <text evidence="1">Belongs to the EamA transporter family.</text>
</comment>
<sequence>MLEYIFPIVLIVLSNVVYNLAQKTTPQNVNPFSALLITYTTAAVFTAAAGFVYRSDKGFIESFSKLNWTSFVLGIAIVGLEVGYLIAYRVGWNIGVGSLVANIILAVILIPIGILFFNEGFSLYKLLGAVLCISGLILINV</sequence>
<feature type="transmembrane region" description="Helical" evidence="2">
    <location>
        <begin position="99"/>
        <end position="117"/>
    </location>
</feature>
<keyword evidence="2" id="KW-0812">Transmembrane</keyword>
<keyword evidence="5" id="KW-1185">Reference proteome</keyword>
<keyword evidence="2" id="KW-0472">Membrane</keyword>
<feature type="transmembrane region" description="Helical" evidence="2">
    <location>
        <begin position="6"/>
        <end position="21"/>
    </location>
</feature>
<dbReference type="RefSeq" id="WP_047810496.1">
    <property type="nucleotide sequence ID" value="NZ_LDZY01000008.1"/>
</dbReference>